<protein>
    <submittedName>
        <fullName evidence="1">Uncharacterized protein</fullName>
    </submittedName>
</protein>
<comment type="caution">
    <text evidence="1">The sequence shown here is derived from an EMBL/GenBank/DDBJ whole genome shotgun (WGS) entry which is preliminary data.</text>
</comment>
<dbReference type="Proteomes" id="UP001482620">
    <property type="component" value="Unassembled WGS sequence"/>
</dbReference>
<gene>
    <name evidence="1" type="ORF">ILYODFUR_023383</name>
</gene>
<organism evidence="1 2">
    <name type="scientific">Ilyodon furcidens</name>
    <name type="common">goldbreast splitfin</name>
    <dbReference type="NCBI Taxonomy" id="33524"/>
    <lineage>
        <taxon>Eukaryota</taxon>
        <taxon>Metazoa</taxon>
        <taxon>Chordata</taxon>
        <taxon>Craniata</taxon>
        <taxon>Vertebrata</taxon>
        <taxon>Euteleostomi</taxon>
        <taxon>Actinopterygii</taxon>
        <taxon>Neopterygii</taxon>
        <taxon>Teleostei</taxon>
        <taxon>Neoteleostei</taxon>
        <taxon>Acanthomorphata</taxon>
        <taxon>Ovalentaria</taxon>
        <taxon>Atherinomorphae</taxon>
        <taxon>Cyprinodontiformes</taxon>
        <taxon>Goodeidae</taxon>
        <taxon>Ilyodon</taxon>
    </lineage>
</organism>
<evidence type="ECO:0000313" key="2">
    <source>
        <dbReference type="Proteomes" id="UP001482620"/>
    </source>
</evidence>
<accession>A0ABV0UKP3</accession>
<proteinExistence type="predicted"/>
<dbReference type="EMBL" id="JAHRIQ010072185">
    <property type="protein sequence ID" value="MEQ2245030.1"/>
    <property type="molecule type" value="Genomic_DNA"/>
</dbReference>
<reference evidence="1 2" key="1">
    <citation type="submission" date="2021-06" db="EMBL/GenBank/DDBJ databases">
        <authorList>
            <person name="Palmer J.M."/>
        </authorList>
    </citation>
    <scope>NUCLEOTIDE SEQUENCE [LARGE SCALE GENOMIC DNA]</scope>
    <source>
        <strain evidence="2">if_2019</strain>
        <tissue evidence="1">Muscle</tissue>
    </source>
</reference>
<evidence type="ECO:0000313" key="1">
    <source>
        <dbReference type="EMBL" id="MEQ2245030.1"/>
    </source>
</evidence>
<sequence>MHLVLARHSKRIFFKPLGLRGSGKPICKADMCLKRSPAFQPTAAMRARIPPRSDVKLFHLVLYDNHAVIAPKWLLRGMSVCQWVGGACSGALLTGVSDYLGWGPCVMSCQII</sequence>
<name>A0ABV0UKP3_9TELE</name>
<keyword evidence="2" id="KW-1185">Reference proteome</keyword>